<protein>
    <recommendedName>
        <fullName evidence="8">Cuticle protein</fullName>
    </recommendedName>
</protein>
<gene>
    <name evidence="6" type="ORF">JTE90_001189</name>
</gene>
<dbReference type="InterPro" id="IPR031311">
    <property type="entry name" value="CHIT_BIND_RR_consensus"/>
</dbReference>
<accession>A0AAV6UTK1</accession>
<dbReference type="InterPro" id="IPR050468">
    <property type="entry name" value="Cuticle_Struct_Prot"/>
</dbReference>
<keyword evidence="5" id="KW-0732">Signal</keyword>
<evidence type="ECO:0000256" key="4">
    <source>
        <dbReference type="SAM" id="MobiDB-lite"/>
    </source>
</evidence>
<dbReference type="GO" id="GO:0008010">
    <property type="term" value="F:structural constituent of chitin-based larval cuticle"/>
    <property type="evidence" value="ECO:0007669"/>
    <property type="project" value="TreeGrafter"/>
</dbReference>
<dbReference type="EMBL" id="JAFNEN010000258">
    <property type="protein sequence ID" value="KAG8187815.1"/>
    <property type="molecule type" value="Genomic_DNA"/>
</dbReference>
<organism evidence="6 7">
    <name type="scientific">Oedothorax gibbosus</name>
    <dbReference type="NCBI Taxonomy" id="931172"/>
    <lineage>
        <taxon>Eukaryota</taxon>
        <taxon>Metazoa</taxon>
        <taxon>Ecdysozoa</taxon>
        <taxon>Arthropoda</taxon>
        <taxon>Chelicerata</taxon>
        <taxon>Arachnida</taxon>
        <taxon>Araneae</taxon>
        <taxon>Araneomorphae</taxon>
        <taxon>Entelegynae</taxon>
        <taxon>Araneoidea</taxon>
        <taxon>Linyphiidae</taxon>
        <taxon>Erigoninae</taxon>
        <taxon>Oedothorax</taxon>
    </lineage>
</organism>
<evidence type="ECO:0000313" key="6">
    <source>
        <dbReference type="EMBL" id="KAG8187815.1"/>
    </source>
</evidence>
<evidence type="ECO:0000256" key="3">
    <source>
        <dbReference type="PROSITE-ProRule" id="PRU00497"/>
    </source>
</evidence>
<comment type="caution">
    <text evidence="6">The sequence shown here is derived from an EMBL/GenBank/DDBJ whole genome shotgun (WGS) entry which is preliminary data.</text>
</comment>
<evidence type="ECO:0008006" key="8">
    <source>
        <dbReference type="Google" id="ProtNLM"/>
    </source>
</evidence>
<keyword evidence="7" id="KW-1185">Reference proteome</keyword>
<feature type="signal peptide" evidence="5">
    <location>
        <begin position="1"/>
        <end position="16"/>
    </location>
</feature>
<comment type="function">
    <text evidence="1">Component of the rigid cuticle of the spider.</text>
</comment>
<dbReference type="Pfam" id="PF00379">
    <property type="entry name" value="Chitin_bind_4"/>
    <property type="match status" value="1"/>
</dbReference>
<keyword evidence="2 3" id="KW-0193">Cuticle</keyword>
<dbReference type="PANTHER" id="PTHR10380">
    <property type="entry name" value="CUTICLE PROTEIN"/>
    <property type="match status" value="1"/>
</dbReference>
<evidence type="ECO:0000256" key="5">
    <source>
        <dbReference type="SAM" id="SignalP"/>
    </source>
</evidence>
<dbReference type="AlphaFoldDB" id="A0AAV6UTK1"/>
<proteinExistence type="predicted"/>
<dbReference type="PROSITE" id="PS51155">
    <property type="entry name" value="CHIT_BIND_RR_2"/>
    <property type="match status" value="1"/>
</dbReference>
<evidence type="ECO:0000256" key="1">
    <source>
        <dbReference type="ARBA" id="ARBA00002980"/>
    </source>
</evidence>
<sequence length="254" mass="28199">MLQLVALFFCSLFISGLYFRCNAHQYIFVFQNNADFSAPTPYQFSYSAPAVGGGSSHEETSDEYGRKQGSYTIEDEDGRRRVVQYVADENGFRASITTNEPGTSNQNPADVTISSSAGEGIQEFTAPAIAPVAPVAIIPARTSQPRPVFPRQQFRPQPFRRQTFQPVQPFQPTLIPFQPALFPFGNQQPAVIPIRQPSVFPINQPSLIPINQPSVYPINQPQLIPIQIDPGFQQPGNFFQFRPSYAEGGFVPIV</sequence>
<name>A0AAV6UTK1_9ARAC</name>
<feature type="compositionally biased region" description="Basic and acidic residues" evidence="4">
    <location>
        <begin position="56"/>
        <end position="66"/>
    </location>
</feature>
<evidence type="ECO:0000313" key="7">
    <source>
        <dbReference type="Proteomes" id="UP000827092"/>
    </source>
</evidence>
<feature type="region of interest" description="Disordered" evidence="4">
    <location>
        <begin position="49"/>
        <end position="73"/>
    </location>
</feature>
<feature type="chain" id="PRO_5043327900" description="Cuticle protein" evidence="5">
    <location>
        <begin position="17"/>
        <end position="254"/>
    </location>
</feature>
<dbReference type="PROSITE" id="PS00233">
    <property type="entry name" value="CHIT_BIND_RR_1"/>
    <property type="match status" value="1"/>
</dbReference>
<dbReference type="GO" id="GO:0062129">
    <property type="term" value="C:chitin-based extracellular matrix"/>
    <property type="evidence" value="ECO:0007669"/>
    <property type="project" value="TreeGrafter"/>
</dbReference>
<reference evidence="6 7" key="1">
    <citation type="journal article" date="2022" name="Nat. Ecol. Evol.">
        <title>A masculinizing supergene underlies an exaggerated male reproductive morph in a spider.</title>
        <authorList>
            <person name="Hendrickx F."/>
            <person name="De Corte Z."/>
            <person name="Sonet G."/>
            <person name="Van Belleghem S.M."/>
            <person name="Kostlbacher S."/>
            <person name="Vangestel C."/>
        </authorList>
    </citation>
    <scope>NUCLEOTIDE SEQUENCE [LARGE SCALE GENOMIC DNA]</scope>
    <source>
        <strain evidence="6">W744_W776</strain>
    </source>
</reference>
<dbReference type="InterPro" id="IPR000618">
    <property type="entry name" value="Insect_cuticle"/>
</dbReference>
<evidence type="ECO:0000256" key="2">
    <source>
        <dbReference type="ARBA" id="ARBA00022460"/>
    </source>
</evidence>
<dbReference type="Proteomes" id="UP000827092">
    <property type="component" value="Unassembled WGS sequence"/>
</dbReference>